<dbReference type="GO" id="GO:0008948">
    <property type="term" value="F:oxaloacetate decarboxylase activity"/>
    <property type="evidence" value="ECO:0007669"/>
    <property type="project" value="UniProtKB-UniRule"/>
</dbReference>
<accession>A0A1G8RI95</accession>
<comment type="subcellular location">
    <subcellularLocation>
        <location evidence="3 16 17">Cell membrane</location>
        <topology evidence="3 16 17">Single-pass membrane protein</topology>
    </subcellularLocation>
</comment>
<keyword evidence="6 16" id="KW-0813">Transport</keyword>
<evidence type="ECO:0000256" key="17">
    <source>
        <dbReference type="RuleBase" id="RU004278"/>
    </source>
</evidence>
<comment type="cofactor">
    <cofactor evidence="1 16 17">
        <name>Na(+)</name>
        <dbReference type="ChEBI" id="CHEBI:29101"/>
    </cofactor>
</comment>
<protein>
    <recommendedName>
        <fullName evidence="16">Probable oxaloacetate decarboxylase gamma chain</fullName>
        <ecNumber evidence="16">7.2.4.2</ecNumber>
    </recommendedName>
</protein>
<evidence type="ECO:0000256" key="1">
    <source>
        <dbReference type="ARBA" id="ARBA00001959"/>
    </source>
</evidence>
<evidence type="ECO:0000256" key="6">
    <source>
        <dbReference type="ARBA" id="ARBA00022448"/>
    </source>
</evidence>
<keyword evidence="7 16" id="KW-1003">Cell membrane</keyword>
<evidence type="ECO:0000256" key="13">
    <source>
        <dbReference type="ARBA" id="ARBA00023136"/>
    </source>
</evidence>
<comment type="function">
    <text evidence="2 16 17">Catalyzes the decarboxylation of oxaloacetate coupled to Na(+) translocation.</text>
</comment>
<comment type="subunit">
    <text evidence="5 16">Heterotrimer of an alpha, a beta and a gamma subunit.</text>
</comment>
<keyword evidence="11 16" id="KW-0915">Sodium</keyword>
<comment type="catalytic activity">
    <reaction evidence="15 16 17">
        <text>oxaloacetate + 2 Na(+)(in) + H(+) = pyruvate + 2 Na(+)(out) + CO2</text>
        <dbReference type="Rhea" id="RHEA:57724"/>
        <dbReference type="ChEBI" id="CHEBI:15361"/>
        <dbReference type="ChEBI" id="CHEBI:15378"/>
        <dbReference type="ChEBI" id="CHEBI:16452"/>
        <dbReference type="ChEBI" id="CHEBI:16526"/>
        <dbReference type="ChEBI" id="CHEBI:29101"/>
        <dbReference type="EC" id="7.2.4.2"/>
    </reaction>
</comment>
<keyword evidence="12 16" id="KW-0406">Ion transport</keyword>
<dbReference type="EC" id="7.2.4.2" evidence="16"/>
<evidence type="ECO:0000256" key="10">
    <source>
        <dbReference type="ARBA" id="ARBA00022989"/>
    </source>
</evidence>
<evidence type="ECO:0000256" key="7">
    <source>
        <dbReference type="ARBA" id="ARBA00022475"/>
    </source>
</evidence>
<dbReference type="Pfam" id="PF04277">
    <property type="entry name" value="OAD_gamma"/>
    <property type="match status" value="1"/>
</dbReference>
<dbReference type="RefSeq" id="WP_089683772.1">
    <property type="nucleotide sequence ID" value="NZ_FNES01000003.1"/>
</dbReference>
<evidence type="ECO:0000256" key="2">
    <source>
        <dbReference type="ARBA" id="ARBA00003002"/>
    </source>
</evidence>
<reference evidence="18 19" key="1">
    <citation type="submission" date="2016-10" db="EMBL/GenBank/DDBJ databases">
        <authorList>
            <person name="de Groot N.N."/>
        </authorList>
    </citation>
    <scope>NUCLEOTIDE SEQUENCE [LARGE SCALE GENOMIC DNA]</scope>
    <source>
        <strain evidence="18 19">CGMCC 1.6133</strain>
    </source>
</reference>
<evidence type="ECO:0000256" key="3">
    <source>
        <dbReference type="ARBA" id="ARBA00004162"/>
    </source>
</evidence>
<dbReference type="HAMAP" id="MF_00404">
    <property type="entry name" value="OadG"/>
    <property type="match status" value="1"/>
</dbReference>
<evidence type="ECO:0000256" key="11">
    <source>
        <dbReference type="ARBA" id="ARBA00023053"/>
    </source>
</evidence>
<gene>
    <name evidence="16" type="primary">oadG</name>
    <name evidence="18" type="ORF">SAMN04487954_103223</name>
</gene>
<proteinExistence type="inferred from homology"/>
<evidence type="ECO:0000256" key="16">
    <source>
        <dbReference type="HAMAP-Rule" id="MF_00404"/>
    </source>
</evidence>
<evidence type="ECO:0000256" key="15">
    <source>
        <dbReference type="ARBA" id="ARBA00048176"/>
    </source>
</evidence>
<keyword evidence="8 16" id="KW-0812">Transmembrane</keyword>
<dbReference type="EMBL" id="FNES01000003">
    <property type="protein sequence ID" value="SDJ16717.1"/>
    <property type="molecule type" value="Genomic_DNA"/>
</dbReference>
<evidence type="ECO:0000313" key="19">
    <source>
        <dbReference type="Proteomes" id="UP000198525"/>
    </source>
</evidence>
<keyword evidence="13 16" id="KW-0472">Membrane</keyword>
<evidence type="ECO:0000313" key="18">
    <source>
        <dbReference type="EMBL" id="SDJ16717.1"/>
    </source>
</evidence>
<dbReference type="GO" id="GO:0015451">
    <property type="term" value="F:decarboxylation-driven active transmembrane transporter activity"/>
    <property type="evidence" value="ECO:0007669"/>
    <property type="project" value="UniProtKB-EC"/>
</dbReference>
<dbReference type="GO" id="GO:0015081">
    <property type="term" value="F:sodium ion transmembrane transporter activity"/>
    <property type="evidence" value="ECO:0007669"/>
    <property type="project" value="UniProtKB-UniRule"/>
</dbReference>
<dbReference type="STRING" id="376427.SAMN04487954_103223"/>
<keyword evidence="19" id="KW-1185">Reference proteome</keyword>
<evidence type="ECO:0000256" key="14">
    <source>
        <dbReference type="ARBA" id="ARBA00023201"/>
    </source>
</evidence>
<evidence type="ECO:0000256" key="5">
    <source>
        <dbReference type="ARBA" id="ARBA00011869"/>
    </source>
</evidence>
<evidence type="ECO:0000256" key="9">
    <source>
        <dbReference type="ARBA" id="ARBA00022967"/>
    </source>
</evidence>
<dbReference type="GO" id="GO:0005886">
    <property type="term" value="C:plasma membrane"/>
    <property type="evidence" value="ECO:0007669"/>
    <property type="project" value="UniProtKB-SubCell"/>
</dbReference>
<dbReference type="AlphaFoldDB" id="A0A1G8RI95"/>
<evidence type="ECO:0000256" key="12">
    <source>
        <dbReference type="ARBA" id="ARBA00023065"/>
    </source>
</evidence>
<keyword evidence="14 16" id="KW-0739">Sodium transport</keyword>
<name>A0A1G8RI95_9GAMM</name>
<comment type="similarity">
    <text evidence="4 16 17">Belongs to the OadG family.</text>
</comment>
<evidence type="ECO:0000256" key="4">
    <source>
        <dbReference type="ARBA" id="ARBA00005844"/>
    </source>
</evidence>
<dbReference type="GO" id="GO:0036376">
    <property type="term" value="P:sodium ion export across plasma membrane"/>
    <property type="evidence" value="ECO:0007669"/>
    <property type="project" value="InterPro"/>
</dbReference>
<dbReference type="InterPro" id="IPR023424">
    <property type="entry name" value="OadG"/>
</dbReference>
<sequence length="84" mass="9035">MQDMQLLQDGLALMGVGMGFVFVFLTVLVVLTTLMSLILRRFGPKPSAAEVAAGPVAAAPSHANDAELMAVISAAVHRHRRHRR</sequence>
<keyword evidence="10 16" id="KW-1133">Transmembrane helix</keyword>
<dbReference type="NCBIfam" id="TIGR01195">
    <property type="entry name" value="oadG_fam"/>
    <property type="match status" value="1"/>
</dbReference>
<dbReference type="InterPro" id="IPR005899">
    <property type="entry name" value="Na_pump_deCOase"/>
</dbReference>
<organism evidence="18 19">
    <name type="scientific">Billgrantia gudaonensis</name>
    <dbReference type="NCBI Taxonomy" id="376427"/>
    <lineage>
        <taxon>Bacteria</taxon>
        <taxon>Pseudomonadati</taxon>
        <taxon>Pseudomonadota</taxon>
        <taxon>Gammaproteobacteria</taxon>
        <taxon>Oceanospirillales</taxon>
        <taxon>Halomonadaceae</taxon>
        <taxon>Billgrantia</taxon>
    </lineage>
</organism>
<dbReference type="Proteomes" id="UP000198525">
    <property type="component" value="Unassembled WGS sequence"/>
</dbReference>
<evidence type="ECO:0000256" key="8">
    <source>
        <dbReference type="ARBA" id="ARBA00022692"/>
    </source>
</evidence>
<keyword evidence="9 16" id="KW-1278">Translocase</keyword>
<feature type="transmembrane region" description="Helical" evidence="16 17">
    <location>
        <begin position="12"/>
        <end position="39"/>
    </location>
</feature>